<keyword evidence="3" id="KW-1185">Reference proteome</keyword>
<organism evidence="2 3">
    <name type="scientific">Paenibacillus ehimensis</name>
    <dbReference type="NCBI Taxonomy" id="79264"/>
    <lineage>
        <taxon>Bacteria</taxon>
        <taxon>Bacillati</taxon>
        <taxon>Bacillota</taxon>
        <taxon>Bacilli</taxon>
        <taxon>Bacillales</taxon>
        <taxon>Paenibacillaceae</taxon>
        <taxon>Paenibacillus</taxon>
    </lineage>
</organism>
<feature type="region of interest" description="Disordered" evidence="1">
    <location>
        <begin position="240"/>
        <end position="261"/>
    </location>
</feature>
<comment type="caution">
    <text evidence="2">The sequence shown here is derived from an EMBL/GenBank/DDBJ whole genome shotgun (WGS) entry which is preliminary data.</text>
</comment>
<evidence type="ECO:0000313" key="2">
    <source>
        <dbReference type="EMBL" id="MDO3682161.1"/>
    </source>
</evidence>
<name>A0ABT8VMG6_9BACL</name>
<dbReference type="EMBL" id="JAUMKJ010000110">
    <property type="protein sequence ID" value="MDO3682161.1"/>
    <property type="molecule type" value="Genomic_DNA"/>
</dbReference>
<protein>
    <submittedName>
        <fullName evidence="2">Uncharacterized protein</fullName>
    </submittedName>
</protein>
<accession>A0ABT8VMG6</accession>
<evidence type="ECO:0000256" key="1">
    <source>
        <dbReference type="SAM" id="MobiDB-lite"/>
    </source>
</evidence>
<dbReference type="RefSeq" id="WP_302881595.1">
    <property type="nucleotide sequence ID" value="NZ_JAUMKJ010000110.1"/>
</dbReference>
<reference evidence="2" key="1">
    <citation type="submission" date="2023-07" db="EMBL/GenBank/DDBJ databases">
        <authorList>
            <person name="Aktuganov G."/>
            <person name="Boyko T."/>
            <person name="Delegan Y."/>
            <person name="Galimzianova N."/>
            <person name="Gilvanova E."/>
            <person name="Korobov V."/>
            <person name="Kuzmina L."/>
            <person name="Melentiev A."/>
            <person name="Milman P."/>
            <person name="Ryabova A."/>
            <person name="Stupak E."/>
            <person name="Yasakov T."/>
            <person name="Zharikova N."/>
            <person name="Zhurenko E."/>
        </authorList>
    </citation>
    <scope>NUCLEOTIDE SEQUENCE</scope>
    <source>
        <strain evidence="2">IB-739</strain>
    </source>
</reference>
<gene>
    <name evidence="2" type="ORF">Q3C12_34770</name>
</gene>
<proteinExistence type="predicted"/>
<evidence type="ECO:0000313" key="3">
    <source>
        <dbReference type="Proteomes" id="UP001168883"/>
    </source>
</evidence>
<dbReference type="Proteomes" id="UP001168883">
    <property type="component" value="Unassembled WGS sequence"/>
</dbReference>
<sequence length="261" mass="29376">MVKIEINGVREVAAKDSTGTLAVLSSGDVLADLRTMIGLAEIRGWDYTLGEAAERRFVPPAYRDTIGLALDSRPDYSYRNVCVDFATDTGFEITVEEVRTYFISSSFEETKKQAKQFELREGVEYVTTHYALVGAVATRLLEFDNVTNEIVRQTIDDVLLPEQRQQVSVRDVLRTLADIRELHFFDYASEEEDDFEDDTELPTAKACSKCGVTKPLEQFYAQKDGLYGRRADCIECKRGGRQRPADNVTSIDSARKARAQA</sequence>